<dbReference type="Gene3D" id="3.80.10.10">
    <property type="entry name" value="Ribonuclease Inhibitor"/>
    <property type="match status" value="1"/>
</dbReference>
<proteinExistence type="predicted"/>
<dbReference type="InterPro" id="IPR032675">
    <property type="entry name" value="LRR_dom_sf"/>
</dbReference>
<organism evidence="1 2">
    <name type="scientific">Cerrena zonata</name>
    <dbReference type="NCBI Taxonomy" id="2478898"/>
    <lineage>
        <taxon>Eukaryota</taxon>
        <taxon>Fungi</taxon>
        <taxon>Dikarya</taxon>
        <taxon>Basidiomycota</taxon>
        <taxon>Agaricomycotina</taxon>
        <taxon>Agaricomycetes</taxon>
        <taxon>Polyporales</taxon>
        <taxon>Cerrenaceae</taxon>
        <taxon>Cerrena</taxon>
    </lineage>
</organism>
<evidence type="ECO:0008006" key="3">
    <source>
        <dbReference type="Google" id="ProtNLM"/>
    </source>
</evidence>
<evidence type="ECO:0000313" key="2">
    <source>
        <dbReference type="Proteomes" id="UP001385951"/>
    </source>
</evidence>
<evidence type="ECO:0000313" key="1">
    <source>
        <dbReference type="EMBL" id="KAK7691803.1"/>
    </source>
</evidence>
<dbReference type="SUPFAM" id="SSF52047">
    <property type="entry name" value="RNI-like"/>
    <property type="match status" value="1"/>
</dbReference>
<dbReference type="EMBL" id="JASBNA010000005">
    <property type="protein sequence ID" value="KAK7691803.1"/>
    <property type="molecule type" value="Genomic_DNA"/>
</dbReference>
<accession>A0AAW0GNJ0</accession>
<reference evidence="1 2" key="1">
    <citation type="submission" date="2022-09" db="EMBL/GenBank/DDBJ databases">
        <authorList>
            <person name="Palmer J.M."/>
        </authorList>
    </citation>
    <scope>NUCLEOTIDE SEQUENCE [LARGE SCALE GENOMIC DNA]</scope>
    <source>
        <strain evidence="1 2">DSM 7382</strain>
    </source>
</reference>
<dbReference type="AlphaFoldDB" id="A0AAW0GNJ0"/>
<protein>
    <recommendedName>
        <fullName evidence="3">F-box domain-containing protein</fullName>
    </recommendedName>
</protein>
<name>A0AAW0GNJ0_9APHY</name>
<gene>
    <name evidence="1" type="ORF">QCA50_005206</name>
</gene>
<comment type="caution">
    <text evidence="1">The sequence shown here is derived from an EMBL/GenBank/DDBJ whole genome shotgun (WGS) entry which is preliminary data.</text>
</comment>
<dbReference type="Proteomes" id="UP001385951">
    <property type="component" value="Unassembled WGS sequence"/>
</dbReference>
<sequence>MEYIPAMSHPKETANMTYEVATDKKLSELSRYHASKVLEHQTKLAALSRTINSRLPALSLPAELIVSIFTQYRELEVAAIFWPRSDRRKLDKFRWSKWWWIVPTHICHRWRTIAFASPILWRYVDNDIFSIPHLLDIALDRSRQTPLDIEIVHGLVAGLVDADPCVWRDEQASLQKILQQSHRIRRLHLEMPQSLIDDSFTNETVQHTFVALEALYINSITFLNTGLDIDPAILQSSRAPSGLRSLTLEGVAITWEILINLPPTLTHMEIDFSSHNPAGTCDGILSVLERLPRLECLYLTEIPLEPQTTNKTVRLPNLKKLTLRQSISCDILFLILGLSFPTNITSTLYIGFNSEDPTSISTVPFHSIFAKLGFPAPPSERVEPGSFSVAVGFCPDDDSKLYLSASKIDHTTSRRLQHDFSLWLTQHGGGDDIAQDAPPWLDFLDLVSTTIYPYAESTTFTNLDLLLSEEAFAQTLHRASSLEKITLDRIGAACFVPSAFRVLPDGTIPVPKLREVAVLNHGHDHIDGEDLFAVVKERKEKGCGIEQIYLRARTVLFDLPDTLDNLQALVDLGFIPG</sequence>
<keyword evidence="2" id="KW-1185">Reference proteome</keyword>